<evidence type="ECO:0008006" key="4">
    <source>
        <dbReference type="Google" id="ProtNLM"/>
    </source>
</evidence>
<dbReference type="AlphaFoldDB" id="A0A0W0Y7J5"/>
<keyword evidence="1" id="KW-0812">Transmembrane</keyword>
<accession>A0A0W0Y7J5</accession>
<name>A0A0W0Y7J5_9GAMM</name>
<comment type="caution">
    <text evidence="2">The sequence shown here is derived from an EMBL/GenBank/DDBJ whole genome shotgun (WGS) entry which is preliminary data.</text>
</comment>
<dbReference type="OrthoDB" id="5574397at2"/>
<evidence type="ECO:0000313" key="2">
    <source>
        <dbReference type="EMBL" id="KTD52542.1"/>
    </source>
</evidence>
<dbReference type="Proteomes" id="UP000054618">
    <property type="component" value="Unassembled WGS sequence"/>
</dbReference>
<evidence type="ECO:0000256" key="1">
    <source>
        <dbReference type="SAM" id="Phobius"/>
    </source>
</evidence>
<proteinExistence type="predicted"/>
<dbReference type="STRING" id="45073.Lqui_0184"/>
<dbReference type="EMBL" id="LNYS01000004">
    <property type="protein sequence ID" value="KTD52542.1"/>
    <property type="molecule type" value="Genomic_DNA"/>
</dbReference>
<protein>
    <recommendedName>
        <fullName evidence="4">Transmembrane protein</fullName>
    </recommendedName>
</protein>
<organism evidence="2 3">
    <name type="scientific">Legionella quinlivanii</name>
    <dbReference type="NCBI Taxonomy" id="45073"/>
    <lineage>
        <taxon>Bacteria</taxon>
        <taxon>Pseudomonadati</taxon>
        <taxon>Pseudomonadota</taxon>
        <taxon>Gammaproteobacteria</taxon>
        <taxon>Legionellales</taxon>
        <taxon>Legionellaceae</taxon>
        <taxon>Legionella</taxon>
    </lineage>
</organism>
<feature type="transmembrane region" description="Helical" evidence="1">
    <location>
        <begin position="43"/>
        <end position="76"/>
    </location>
</feature>
<dbReference type="RefSeq" id="WP_058506321.1">
    <property type="nucleotide sequence ID" value="NZ_CAAAIK010000029.1"/>
</dbReference>
<sequence length="111" mass="11918">MQLVLVILFCLTALGGIYLASYVFSNKETPKGVAMAHGSLGAISILFFVVLAFFYSLPLAALALFILAAMGGIYIFLRDIKGVPPSKLMVLGHGLLALCGVFILILWIVKQ</sequence>
<dbReference type="PATRIC" id="fig|45073.5.peg.196"/>
<evidence type="ECO:0000313" key="3">
    <source>
        <dbReference type="Proteomes" id="UP000054618"/>
    </source>
</evidence>
<keyword evidence="1" id="KW-1133">Transmembrane helix</keyword>
<gene>
    <name evidence="2" type="ORF">Lqui_0184</name>
</gene>
<keyword evidence="3" id="KW-1185">Reference proteome</keyword>
<keyword evidence="1" id="KW-0472">Membrane</keyword>
<feature type="transmembrane region" description="Helical" evidence="1">
    <location>
        <begin position="88"/>
        <end position="109"/>
    </location>
</feature>
<reference evidence="2 3" key="1">
    <citation type="submission" date="2015-11" db="EMBL/GenBank/DDBJ databases">
        <title>Genomic analysis of 38 Legionella species identifies large and diverse effector repertoires.</title>
        <authorList>
            <person name="Burstein D."/>
            <person name="Amaro F."/>
            <person name="Zusman T."/>
            <person name="Lifshitz Z."/>
            <person name="Cohen O."/>
            <person name="Gilbert J.A."/>
            <person name="Pupko T."/>
            <person name="Shuman H.A."/>
            <person name="Segal G."/>
        </authorList>
    </citation>
    <scope>NUCLEOTIDE SEQUENCE [LARGE SCALE GENOMIC DNA]</scope>
    <source>
        <strain evidence="2 3">CDC#1442-AUS-E</strain>
    </source>
</reference>